<name>J9FLB7_9ZZZZ</name>
<reference evidence="2" key="1">
    <citation type="journal article" date="2012" name="PLoS ONE">
        <title>Gene sets for utilization of primary and secondary nutrition supplies in the distal gut of endangered iberian lynx.</title>
        <authorList>
            <person name="Alcaide M."/>
            <person name="Messina E."/>
            <person name="Richter M."/>
            <person name="Bargiela R."/>
            <person name="Peplies J."/>
            <person name="Huws S.A."/>
            <person name="Newbold C.J."/>
            <person name="Golyshin P.N."/>
            <person name="Simon M.A."/>
            <person name="Lopez G."/>
            <person name="Yakimov M.M."/>
            <person name="Ferrer M."/>
        </authorList>
    </citation>
    <scope>NUCLEOTIDE SEQUENCE</scope>
</reference>
<keyword evidence="1" id="KW-1133">Transmembrane helix</keyword>
<evidence type="ECO:0000256" key="1">
    <source>
        <dbReference type="SAM" id="Phobius"/>
    </source>
</evidence>
<comment type="caution">
    <text evidence="2">The sequence shown here is derived from an EMBL/GenBank/DDBJ whole genome shotgun (WGS) entry which is preliminary data.</text>
</comment>
<feature type="transmembrane region" description="Helical" evidence="1">
    <location>
        <begin position="98"/>
        <end position="118"/>
    </location>
</feature>
<keyword evidence="1" id="KW-0472">Membrane</keyword>
<feature type="transmembrane region" description="Helical" evidence="1">
    <location>
        <begin position="72"/>
        <end position="91"/>
    </location>
</feature>
<proteinExistence type="predicted"/>
<organism evidence="2">
    <name type="scientific">gut metagenome</name>
    <dbReference type="NCBI Taxonomy" id="749906"/>
    <lineage>
        <taxon>unclassified sequences</taxon>
        <taxon>metagenomes</taxon>
        <taxon>organismal metagenomes</taxon>
    </lineage>
</organism>
<keyword evidence="1" id="KW-0812">Transmembrane</keyword>
<feature type="transmembrane region" description="Helical" evidence="1">
    <location>
        <begin position="30"/>
        <end position="52"/>
    </location>
</feature>
<gene>
    <name evidence="2" type="ORF">EVA_21472</name>
</gene>
<dbReference type="AlphaFoldDB" id="J9FLB7"/>
<dbReference type="EMBL" id="AMCI01008853">
    <property type="protein sequence ID" value="EJW90422.1"/>
    <property type="molecule type" value="Genomic_DNA"/>
</dbReference>
<evidence type="ECO:0000313" key="2">
    <source>
        <dbReference type="EMBL" id="EJW90422.1"/>
    </source>
</evidence>
<protein>
    <submittedName>
        <fullName evidence="2">Membrane protein</fullName>
    </submittedName>
</protein>
<accession>J9FLB7</accession>
<sequence>MSCRSLDFIATTIVTGIQKRKHFLAEVLPLSLKACANGCLLSFSGCFFSRSFSFGSSGSGSSFGLSLSSSGSSLLFCNLLSDLFVNLLLGFEASFNSCLLLSSLLVSSCVSLVFLFLLPSFKLSLSSSFVECAALYTAVEVMHHHNAFARKDVAHGVSQLSTRFNPIKCAFKIQIYCGRIGVRVVRTNLFSKLTITWCSYVCDHDAVEGVALTTVTLQSNFSCHFFV</sequence>